<dbReference type="EMBL" id="RBNR01000257">
    <property type="protein sequence ID" value="RML41460.1"/>
    <property type="molecule type" value="Genomic_DNA"/>
</dbReference>
<evidence type="ECO:0000313" key="2">
    <source>
        <dbReference type="EMBL" id="RML41460.1"/>
    </source>
</evidence>
<sequence>MSKTLAVLALGLLTLTAHAADAPLKVGTTAAFAIPLEAAVEEAGKQGLKVELVEFTDWIAPKSASPPVT</sequence>
<keyword evidence="1" id="KW-0732">Signal</keyword>
<dbReference type="Proteomes" id="UP000280292">
    <property type="component" value="Unassembled WGS sequence"/>
</dbReference>
<name>A0A3M2VQA4_PSESI</name>
<accession>A0A3M2VQA4</accession>
<dbReference type="AlphaFoldDB" id="A0A3M2VQA4"/>
<evidence type="ECO:0000313" key="3">
    <source>
        <dbReference type="Proteomes" id="UP000280292"/>
    </source>
</evidence>
<comment type="caution">
    <text evidence="2">The sequence shown here is derived from an EMBL/GenBank/DDBJ whole genome shotgun (WGS) entry which is preliminary data.</text>
</comment>
<organism evidence="2 3">
    <name type="scientific">Pseudomonas syringae pv. ribicola</name>
    <dbReference type="NCBI Taxonomy" id="55398"/>
    <lineage>
        <taxon>Bacteria</taxon>
        <taxon>Pseudomonadati</taxon>
        <taxon>Pseudomonadota</taxon>
        <taxon>Gammaproteobacteria</taxon>
        <taxon>Pseudomonadales</taxon>
        <taxon>Pseudomonadaceae</taxon>
        <taxon>Pseudomonas</taxon>
    </lineage>
</organism>
<feature type="signal peptide" evidence="1">
    <location>
        <begin position="1"/>
        <end position="19"/>
    </location>
</feature>
<proteinExistence type="predicted"/>
<feature type="chain" id="PRO_5018009179" evidence="1">
    <location>
        <begin position="20"/>
        <end position="69"/>
    </location>
</feature>
<protein>
    <submittedName>
        <fullName evidence="2">D-methionine-binding lipoprotein MetQ</fullName>
    </submittedName>
</protein>
<keyword evidence="2" id="KW-0449">Lipoprotein</keyword>
<evidence type="ECO:0000256" key="1">
    <source>
        <dbReference type="SAM" id="SignalP"/>
    </source>
</evidence>
<reference evidence="2 3" key="1">
    <citation type="submission" date="2018-08" db="EMBL/GenBank/DDBJ databases">
        <title>Recombination of ecologically and evolutionarily significant loci maintains genetic cohesion in the Pseudomonas syringae species complex.</title>
        <authorList>
            <person name="Dillon M."/>
            <person name="Thakur S."/>
            <person name="Almeida R.N.D."/>
            <person name="Weir B.S."/>
            <person name="Guttman D.S."/>
        </authorList>
    </citation>
    <scope>NUCLEOTIDE SEQUENCE [LARGE SCALE GENOMIC DNA]</scope>
    <source>
        <strain evidence="2 3">ICMP 3883</strain>
    </source>
</reference>
<gene>
    <name evidence="2" type="ORF">ALQ95_04245</name>
</gene>
<dbReference type="Gene3D" id="3.40.190.10">
    <property type="entry name" value="Periplasmic binding protein-like II"/>
    <property type="match status" value="1"/>
</dbReference>